<dbReference type="GO" id="GO:0005524">
    <property type="term" value="F:ATP binding"/>
    <property type="evidence" value="ECO:0007669"/>
    <property type="project" value="UniProtKB-KW"/>
</dbReference>
<accession>A0A7R9FA70</accession>
<evidence type="ECO:0000313" key="11">
    <source>
        <dbReference type="EMBL" id="CAD7449499.1"/>
    </source>
</evidence>
<dbReference type="InterPro" id="IPR036640">
    <property type="entry name" value="ABC1_TM_sf"/>
</dbReference>
<dbReference type="Pfam" id="PF00664">
    <property type="entry name" value="ABC_membrane"/>
    <property type="match status" value="1"/>
</dbReference>
<dbReference type="Pfam" id="PF00005">
    <property type="entry name" value="ABC_tran"/>
    <property type="match status" value="1"/>
</dbReference>
<keyword evidence="7 8" id="KW-0472">Membrane</keyword>
<feature type="transmembrane region" description="Helical" evidence="8">
    <location>
        <begin position="139"/>
        <end position="156"/>
    </location>
</feature>
<dbReference type="PANTHER" id="PTHR24223">
    <property type="entry name" value="ATP-BINDING CASSETTE SUB-FAMILY C"/>
    <property type="match status" value="1"/>
</dbReference>
<keyword evidence="4" id="KW-0547">Nucleotide-binding</keyword>
<dbReference type="CDD" id="cd03244">
    <property type="entry name" value="ABCC_MRP_domain2"/>
    <property type="match status" value="1"/>
</dbReference>
<dbReference type="Gene3D" id="3.40.50.300">
    <property type="entry name" value="P-loop containing nucleotide triphosphate hydrolases"/>
    <property type="match status" value="1"/>
</dbReference>
<dbReference type="SUPFAM" id="SSF52540">
    <property type="entry name" value="P-loop containing nucleoside triphosphate hydrolases"/>
    <property type="match status" value="1"/>
</dbReference>
<dbReference type="SMART" id="SM00382">
    <property type="entry name" value="AAA"/>
    <property type="match status" value="1"/>
</dbReference>
<organism evidence="11">
    <name type="scientific">Timema bartmani</name>
    <dbReference type="NCBI Taxonomy" id="61472"/>
    <lineage>
        <taxon>Eukaryota</taxon>
        <taxon>Metazoa</taxon>
        <taxon>Ecdysozoa</taxon>
        <taxon>Arthropoda</taxon>
        <taxon>Hexapoda</taxon>
        <taxon>Insecta</taxon>
        <taxon>Pterygota</taxon>
        <taxon>Neoptera</taxon>
        <taxon>Polyneoptera</taxon>
        <taxon>Phasmatodea</taxon>
        <taxon>Timematodea</taxon>
        <taxon>Timematoidea</taxon>
        <taxon>Timematidae</taxon>
        <taxon>Timema</taxon>
    </lineage>
</organism>
<dbReference type="CDD" id="cd18580">
    <property type="entry name" value="ABC_6TM_ABCC_D2"/>
    <property type="match status" value="1"/>
</dbReference>
<dbReference type="EMBL" id="OD571841">
    <property type="protein sequence ID" value="CAD7449499.1"/>
    <property type="molecule type" value="Genomic_DNA"/>
</dbReference>
<dbReference type="PROSITE" id="PS50893">
    <property type="entry name" value="ABC_TRANSPORTER_2"/>
    <property type="match status" value="1"/>
</dbReference>
<evidence type="ECO:0000256" key="7">
    <source>
        <dbReference type="ARBA" id="ARBA00023136"/>
    </source>
</evidence>
<dbReference type="Gene3D" id="1.20.1560.10">
    <property type="entry name" value="ABC transporter type 1, transmembrane domain"/>
    <property type="match status" value="1"/>
</dbReference>
<evidence type="ECO:0000256" key="1">
    <source>
        <dbReference type="ARBA" id="ARBA00004141"/>
    </source>
</evidence>
<evidence type="ECO:0000259" key="10">
    <source>
        <dbReference type="PROSITE" id="PS50929"/>
    </source>
</evidence>
<dbReference type="GO" id="GO:0016020">
    <property type="term" value="C:membrane"/>
    <property type="evidence" value="ECO:0007669"/>
    <property type="project" value="UniProtKB-SubCell"/>
</dbReference>
<feature type="transmembrane region" description="Helical" evidence="8">
    <location>
        <begin position="260"/>
        <end position="293"/>
    </location>
</feature>
<dbReference type="InterPro" id="IPR017871">
    <property type="entry name" value="ABC_transporter-like_CS"/>
</dbReference>
<evidence type="ECO:0000256" key="2">
    <source>
        <dbReference type="ARBA" id="ARBA00022448"/>
    </source>
</evidence>
<feature type="transmembrane region" description="Helical" evidence="8">
    <location>
        <begin position="41"/>
        <end position="65"/>
    </location>
</feature>
<protein>
    <submittedName>
        <fullName evidence="11">Uncharacterized protein</fullName>
    </submittedName>
</protein>
<keyword evidence="6 8" id="KW-1133">Transmembrane helix</keyword>
<feature type="domain" description="ABC transporter" evidence="9">
    <location>
        <begin position="508"/>
        <end position="751"/>
    </location>
</feature>
<feature type="domain" description="ABC transmembrane type-1" evidence="10">
    <location>
        <begin position="41"/>
        <end position="204"/>
    </location>
</feature>
<evidence type="ECO:0000256" key="3">
    <source>
        <dbReference type="ARBA" id="ARBA00022692"/>
    </source>
</evidence>
<dbReference type="InterPro" id="IPR044726">
    <property type="entry name" value="ABCC_6TM_D2"/>
</dbReference>
<dbReference type="AlphaFoldDB" id="A0A7R9FA70"/>
<evidence type="ECO:0000259" key="9">
    <source>
        <dbReference type="PROSITE" id="PS50893"/>
    </source>
</evidence>
<feature type="transmembrane region" description="Helical" evidence="8">
    <location>
        <begin position="113"/>
        <end position="133"/>
    </location>
</feature>
<evidence type="ECO:0000256" key="6">
    <source>
        <dbReference type="ARBA" id="ARBA00022989"/>
    </source>
</evidence>
<keyword evidence="5" id="KW-0067">ATP-binding</keyword>
<dbReference type="InterPro" id="IPR003593">
    <property type="entry name" value="AAA+_ATPase"/>
</dbReference>
<evidence type="ECO:0000256" key="4">
    <source>
        <dbReference type="ARBA" id="ARBA00022741"/>
    </source>
</evidence>
<dbReference type="PROSITE" id="PS00211">
    <property type="entry name" value="ABC_TRANSPORTER_1"/>
    <property type="match status" value="1"/>
</dbReference>
<sequence>MEEEKQLWQYEVGENESSLNASSVIPTTAFSIFTTELSLTIYGVLMIICVVFVLARSVLFFLFCMKSSIQLHNTMFENILRSKMRFFDTNPSGRILNRFSKDMGSVDELLPRALIDTIQILLVMIGILVMILIVNYIMIVPMVIVGIVFFAMRVVYISSARSVKRLEGITRSPVFSHLSASMNGLPTIRSSHAQQMVRKEFDHHQTSSREVLAAGVAVTIVIILRKKETEVPRVLHESSKLLHTPCNNMDDKKKDCHTSAWYLFICSSTAFGLWLDAFSNLFVTVVTFTFLLIPEGTDTGGLERCCCLPTDLDTVNSTPSSSAILEAASTRSISTWSATMWGVELVYRCCNRSGVESRNLHKTHKLLSTFQFLFVEEVQADEQSFPDISAVSSPRILKFYQLRIREELNKGTLEHLVPVLVWLSSWLGCNKNIDGPSGTFGAGVGLALSQALILTGMVQYGVRQSTEVVSQVTSVERVLEYTNIEKEPALESESSKKPPSNWPNQGCVKFDDLSLRYDESEAPVLTNLNFTIESMHKVWYLNSNALVLLVMVGIVGRTGAGKSSLISALFRLARLDGTIVIDSVDIQTLGLHDLRQRISIIPQEPVLFSATLRHNLDPFQEFNDDLLWNVLEEVELKESVESLDFQVNEGGSNFSVGQRQLICLARAILRNNKILVLDEATANVDPQTDALIQGTIRRKFADCTVLTIAHRLNTIMDSDKVLVMDAGTMMEFDHPHLLLQDPDGHFYKMVRETGSPTAEQLHQVARLAFLSGNHEEATHL</sequence>
<dbReference type="InterPro" id="IPR027417">
    <property type="entry name" value="P-loop_NTPase"/>
</dbReference>
<keyword evidence="3 8" id="KW-0812">Transmembrane</keyword>
<dbReference type="GO" id="GO:0016887">
    <property type="term" value="F:ATP hydrolysis activity"/>
    <property type="evidence" value="ECO:0007669"/>
    <property type="project" value="InterPro"/>
</dbReference>
<comment type="subcellular location">
    <subcellularLocation>
        <location evidence="1">Membrane</location>
        <topology evidence="1">Multi-pass membrane protein</topology>
    </subcellularLocation>
</comment>
<name>A0A7R9FA70_9NEOP</name>
<dbReference type="InterPro" id="IPR050173">
    <property type="entry name" value="ABC_transporter_C-like"/>
</dbReference>
<proteinExistence type="predicted"/>
<reference evidence="11" key="1">
    <citation type="submission" date="2020-11" db="EMBL/GenBank/DDBJ databases">
        <authorList>
            <person name="Tran Van P."/>
        </authorList>
    </citation>
    <scope>NUCLEOTIDE SEQUENCE</scope>
</reference>
<gene>
    <name evidence="11" type="ORF">TBIB3V08_LOCUS11773</name>
</gene>
<dbReference type="SUPFAM" id="SSF90123">
    <property type="entry name" value="ABC transporter transmembrane region"/>
    <property type="match status" value="1"/>
</dbReference>
<dbReference type="PANTHER" id="PTHR24223:SF415">
    <property type="entry name" value="FI20190P1"/>
    <property type="match status" value="1"/>
</dbReference>
<evidence type="ECO:0000256" key="8">
    <source>
        <dbReference type="SAM" id="Phobius"/>
    </source>
</evidence>
<keyword evidence="2" id="KW-0813">Transport</keyword>
<dbReference type="PROSITE" id="PS50929">
    <property type="entry name" value="ABC_TM1F"/>
    <property type="match status" value="1"/>
</dbReference>
<dbReference type="GO" id="GO:0140359">
    <property type="term" value="F:ABC-type transporter activity"/>
    <property type="evidence" value="ECO:0007669"/>
    <property type="project" value="InterPro"/>
</dbReference>
<dbReference type="InterPro" id="IPR003439">
    <property type="entry name" value="ABC_transporter-like_ATP-bd"/>
</dbReference>
<evidence type="ECO:0000256" key="5">
    <source>
        <dbReference type="ARBA" id="ARBA00022840"/>
    </source>
</evidence>
<dbReference type="FunFam" id="3.40.50.300:FF:000163">
    <property type="entry name" value="Multidrug resistance-associated protein member 4"/>
    <property type="match status" value="1"/>
</dbReference>
<dbReference type="InterPro" id="IPR011527">
    <property type="entry name" value="ABC1_TM_dom"/>
</dbReference>